<keyword evidence="2" id="KW-0804">Transcription</keyword>
<dbReference type="GO" id="GO:0003700">
    <property type="term" value="F:DNA-binding transcription factor activity"/>
    <property type="evidence" value="ECO:0007669"/>
    <property type="project" value="InterPro"/>
</dbReference>
<dbReference type="InterPro" id="IPR037171">
    <property type="entry name" value="NagB/RpiA_transferase-like"/>
</dbReference>
<dbReference type="PANTHER" id="PTHR30363:SF44">
    <property type="entry name" value="AGA OPERON TRANSCRIPTIONAL REPRESSOR-RELATED"/>
    <property type="match status" value="1"/>
</dbReference>
<dbReference type="GeneID" id="73795327"/>
<feature type="domain" description="HTH deoR-type" evidence="3">
    <location>
        <begin position="10"/>
        <end position="65"/>
    </location>
</feature>
<evidence type="ECO:0000313" key="5">
    <source>
        <dbReference type="Proteomes" id="UP000295773"/>
    </source>
</evidence>
<keyword evidence="5" id="KW-1185">Reference proteome</keyword>
<dbReference type="SMART" id="SM01134">
    <property type="entry name" value="DeoRC"/>
    <property type="match status" value="1"/>
</dbReference>
<dbReference type="SMART" id="SM00420">
    <property type="entry name" value="HTH_DEOR"/>
    <property type="match status" value="1"/>
</dbReference>
<dbReference type="AlphaFoldDB" id="A0A4R3TK53"/>
<dbReference type="Gene3D" id="3.40.50.1360">
    <property type="match status" value="1"/>
</dbReference>
<dbReference type="InterPro" id="IPR050313">
    <property type="entry name" value="Carb_Metab_HTH_regulators"/>
</dbReference>
<reference evidence="4 5" key="1">
    <citation type="submission" date="2019-03" db="EMBL/GenBank/DDBJ databases">
        <title>Genomic Encyclopedia of Type Strains, Phase IV (KMG-IV): sequencing the most valuable type-strain genomes for metagenomic binning, comparative biology and taxonomic classification.</title>
        <authorList>
            <person name="Goeker M."/>
        </authorList>
    </citation>
    <scope>NUCLEOTIDE SEQUENCE [LARGE SCALE GENOMIC DNA]</scope>
    <source>
        <strain evidence="4 5">DSM 29481</strain>
    </source>
</reference>
<dbReference type="Proteomes" id="UP000295773">
    <property type="component" value="Unassembled WGS sequence"/>
</dbReference>
<evidence type="ECO:0000259" key="3">
    <source>
        <dbReference type="PROSITE" id="PS51000"/>
    </source>
</evidence>
<keyword evidence="1" id="KW-0805">Transcription regulation</keyword>
<dbReference type="RefSeq" id="WP_008688963.1">
    <property type="nucleotide sequence ID" value="NZ_AP024510.1"/>
</dbReference>
<sequence length="260" mass="29182">MQKNPNPLFAEERKRKIMNFIKTNTRCSVSELAKLFDITPATIRSDLRELEKNGSIIRTHGGAVLRNKIEQEEVLDNRKNDDKKMKIAQSAIAYVHDGDTLALDTGTTALAFANALIQSSKKNLKIITSDLMLLHTFEKRQDFEIISIGGEIRHGFHFACGDIAIRMLSAFHVDKFFLTTSAIDLVQGLTTPNAGTAHLKAKMMAIANETILLVDSTKFNKVCFCKFADLSQLSRIIVDDAIEHEQQEHLRKTIQEVILA</sequence>
<dbReference type="Pfam" id="PF08220">
    <property type="entry name" value="HTH_DeoR"/>
    <property type="match status" value="1"/>
</dbReference>
<dbReference type="PANTHER" id="PTHR30363">
    <property type="entry name" value="HTH-TYPE TRANSCRIPTIONAL REGULATOR SRLR-RELATED"/>
    <property type="match status" value="1"/>
</dbReference>
<dbReference type="InterPro" id="IPR011991">
    <property type="entry name" value="ArsR-like_HTH"/>
</dbReference>
<dbReference type="SUPFAM" id="SSF100950">
    <property type="entry name" value="NagB/RpiA/CoA transferase-like"/>
    <property type="match status" value="1"/>
</dbReference>
<comment type="caution">
    <text evidence="4">The sequence shown here is derived from an EMBL/GenBank/DDBJ whole genome shotgun (WGS) entry which is preliminary data.</text>
</comment>
<gene>
    <name evidence="4" type="ORF">EDD61_103114</name>
</gene>
<dbReference type="InterPro" id="IPR036390">
    <property type="entry name" value="WH_DNA-bd_sf"/>
</dbReference>
<dbReference type="InterPro" id="IPR001034">
    <property type="entry name" value="DeoR_HTH"/>
</dbReference>
<protein>
    <submittedName>
        <fullName evidence="4">DeoR family transcriptional regulator</fullName>
    </submittedName>
</protein>
<evidence type="ECO:0000256" key="1">
    <source>
        <dbReference type="ARBA" id="ARBA00023015"/>
    </source>
</evidence>
<proteinExistence type="predicted"/>
<dbReference type="SUPFAM" id="SSF46785">
    <property type="entry name" value="Winged helix' DNA-binding domain"/>
    <property type="match status" value="1"/>
</dbReference>
<dbReference type="PRINTS" id="PR00037">
    <property type="entry name" value="HTHLACR"/>
</dbReference>
<evidence type="ECO:0000256" key="2">
    <source>
        <dbReference type="ARBA" id="ARBA00023163"/>
    </source>
</evidence>
<name>A0A4R3TK53_9FIRM</name>
<dbReference type="InterPro" id="IPR014036">
    <property type="entry name" value="DeoR-like_C"/>
</dbReference>
<accession>A0A4R3TK53</accession>
<dbReference type="Pfam" id="PF00455">
    <property type="entry name" value="DeoRC"/>
    <property type="match status" value="1"/>
</dbReference>
<dbReference type="CDD" id="cd00090">
    <property type="entry name" value="HTH_ARSR"/>
    <property type="match status" value="1"/>
</dbReference>
<dbReference type="EMBL" id="SMBP01000003">
    <property type="protein sequence ID" value="TCU62700.1"/>
    <property type="molecule type" value="Genomic_DNA"/>
</dbReference>
<dbReference type="PROSITE" id="PS51000">
    <property type="entry name" value="HTH_DEOR_2"/>
    <property type="match status" value="1"/>
</dbReference>
<organism evidence="4 5">
    <name type="scientific">Longicatena caecimuris</name>
    <dbReference type="NCBI Taxonomy" id="1796635"/>
    <lineage>
        <taxon>Bacteria</taxon>
        <taxon>Bacillati</taxon>
        <taxon>Bacillota</taxon>
        <taxon>Erysipelotrichia</taxon>
        <taxon>Erysipelotrichales</taxon>
        <taxon>Erysipelotrichaceae</taxon>
        <taxon>Longicatena</taxon>
    </lineage>
</organism>
<dbReference type="Gene3D" id="1.10.10.10">
    <property type="entry name" value="Winged helix-like DNA-binding domain superfamily/Winged helix DNA-binding domain"/>
    <property type="match status" value="1"/>
</dbReference>
<evidence type="ECO:0000313" key="4">
    <source>
        <dbReference type="EMBL" id="TCU62700.1"/>
    </source>
</evidence>
<dbReference type="InterPro" id="IPR036388">
    <property type="entry name" value="WH-like_DNA-bd_sf"/>
</dbReference>